<evidence type="ECO:0000256" key="1">
    <source>
        <dbReference type="SAM" id="MobiDB-lite"/>
    </source>
</evidence>
<dbReference type="InterPro" id="IPR050149">
    <property type="entry name" value="Collagen_superfamily"/>
</dbReference>
<feature type="compositionally biased region" description="Low complexity" evidence="1">
    <location>
        <begin position="181"/>
        <end position="297"/>
    </location>
</feature>
<dbReference type="PANTHER" id="PTHR24023:SF1095">
    <property type="entry name" value="EGF-LIKE DOMAIN-CONTAINING PROTEIN"/>
    <property type="match status" value="1"/>
</dbReference>
<dbReference type="EMBL" id="CCDP010000003">
    <property type="protein sequence ID" value="CDQ41657.1"/>
    <property type="molecule type" value="Genomic_DNA"/>
</dbReference>
<dbReference type="PANTHER" id="PTHR24023">
    <property type="entry name" value="COLLAGEN ALPHA"/>
    <property type="match status" value="1"/>
</dbReference>
<keyword evidence="3" id="KW-1185">Reference proteome</keyword>
<comment type="caution">
    <text evidence="2">The sequence shown here is derived from an EMBL/GenBank/DDBJ whole genome shotgun (WGS) entry which is preliminary data.</text>
</comment>
<gene>
    <name evidence="2" type="ORF">BN990_04031</name>
</gene>
<dbReference type="InterPro" id="IPR008160">
    <property type="entry name" value="Collagen"/>
</dbReference>
<dbReference type="GO" id="GO:0005615">
    <property type="term" value="C:extracellular space"/>
    <property type="evidence" value="ECO:0007669"/>
    <property type="project" value="TreeGrafter"/>
</dbReference>
<name>A0A024QHD3_9BACI</name>
<feature type="compositionally biased region" description="Polar residues" evidence="1">
    <location>
        <begin position="303"/>
        <end position="315"/>
    </location>
</feature>
<proteinExistence type="predicted"/>
<dbReference type="Proteomes" id="UP000028875">
    <property type="component" value="Unassembled WGS sequence"/>
</dbReference>
<dbReference type="eggNOG" id="COG3209">
    <property type="taxonomic scope" value="Bacteria"/>
</dbReference>
<organism evidence="2 3">
    <name type="scientific">Virgibacillus massiliensis</name>
    <dbReference type="NCBI Taxonomy" id="1462526"/>
    <lineage>
        <taxon>Bacteria</taxon>
        <taxon>Bacillati</taxon>
        <taxon>Bacillota</taxon>
        <taxon>Bacilli</taxon>
        <taxon>Bacillales</taxon>
        <taxon>Bacillaceae</taxon>
        <taxon>Virgibacillus</taxon>
    </lineage>
</organism>
<evidence type="ECO:0000313" key="2">
    <source>
        <dbReference type="EMBL" id="CDQ41657.1"/>
    </source>
</evidence>
<sequence length="460" mass="46691">MSRSKHPPFHRRRCNCKANKHNCRYCRHFNDNHHDHDREHNDEPDFCYKCNRQPDRCCCDEISGTIINEINNSFFPWGYVGGFTGITGDFGVTGPTGPTGVTGPGFSDVIPYDPNDVGNYQIGDIISYNGRIYRVIVAPPSGNPNDNPGSYELIFEGITGPTGATGDSITGSTGPTGLQGPTGATGDTGATGTTGDSITGSTGPTGAQGPTGVTGDTGDTGATGDSITGSTGPTGPTGAQGPTGATGDTGDTGATGDSITGSTGPTGLQGPTGATGATGPTGTTGATGTTGDTGPTGDIVTATGFSANRAPSSVTADTQLEDWSVASPFYTSPDFDPVAGEYTVPVTGRYSIKAVISYSTTAAITVSLGAGINPAIVVQRTSPTVTDLITGLFPVLNVNVALVLTLRALLGSGQVTLEGDLELNAGDVVAMFYQADGLTINLDLGGTSDTATVWSIHRLS</sequence>
<dbReference type="GO" id="GO:0031012">
    <property type="term" value="C:extracellular matrix"/>
    <property type="evidence" value="ECO:0007669"/>
    <property type="project" value="TreeGrafter"/>
</dbReference>
<dbReference type="Pfam" id="PF01391">
    <property type="entry name" value="Collagen"/>
    <property type="match status" value="1"/>
</dbReference>
<keyword evidence="2" id="KW-0176">Collagen</keyword>
<dbReference type="GO" id="GO:0030020">
    <property type="term" value="F:extracellular matrix structural constituent conferring tensile strength"/>
    <property type="evidence" value="ECO:0007669"/>
    <property type="project" value="TreeGrafter"/>
</dbReference>
<feature type="region of interest" description="Disordered" evidence="1">
    <location>
        <begin position="162"/>
        <end position="315"/>
    </location>
</feature>
<reference evidence="3" key="2">
    <citation type="submission" date="2014-05" db="EMBL/GenBank/DDBJ databases">
        <title>Draft genome sequence of Virgibacillus massiliensis Vm-5.</title>
        <authorList>
            <person name="Khelaifia S."/>
            <person name="Croce O."/>
            <person name="Lagier J.C."/>
            <person name="Raoult D."/>
        </authorList>
    </citation>
    <scope>NUCLEOTIDE SEQUENCE [LARGE SCALE GENOMIC DNA]</scope>
    <source>
        <strain evidence="3">Vm-5</strain>
    </source>
</reference>
<evidence type="ECO:0000313" key="3">
    <source>
        <dbReference type="Proteomes" id="UP000028875"/>
    </source>
</evidence>
<dbReference type="GO" id="GO:0030198">
    <property type="term" value="P:extracellular matrix organization"/>
    <property type="evidence" value="ECO:0007669"/>
    <property type="project" value="TreeGrafter"/>
</dbReference>
<dbReference type="AlphaFoldDB" id="A0A024QHD3"/>
<protein>
    <submittedName>
        <fullName evidence="2">Collagen triple helix repeat (20 copies)</fullName>
    </submittedName>
</protein>
<accession>A0A024QHD3</accession>
<reference evidence="2 3" key="1">
    <citation type="submission" date="2014-03" db="EMBL/GenBank/DDBJ databases">
        <authorList>
            <person name="Urmite Genomes U."/>
        </authorList>
    </citation>
    <scope>NUCLEOTIDE SEQUENCE [LARGE SCALE GENOMIC DNA]</scope>
    <source>
        <strain evidence="2 3">Vm-5</strain>
    </source>
</reference>
<dbReference type="STRING" id="1462526.BN990_04031"/>
<feature type="compositionally biased region" description="Polar residues" evidence="1">
    <location>
        <begin position="165"/>
        <end position="176"/>
    </location>
</feature>